<dbReference type="OrthoDB" id="6522020at2759"/>
<evidence type="ECO:0000313" key="2">
    <source>
        <dbReference type="EMBL" id="CAD7630641.1"/>
    </source>
</evidence>
<accession>A0A7R9KWK3</accession>
<dbReference type="EMBL" id="CAJPIZ010008348">
    <property type="protein sequence ID" value="CAG2111071.1"/>
    <property type="molecule type" value="Genomic_DNA"/>
</dbReference>
<dbReference type="EMBL" id="OC862923">
    <property type="protein sequence ID" value="CAD7630641.1"/>
    <property type="molecule type" value="Genomic_DNA"/>
</dbReference>
<sequence length="590" mass="67561">MSSGEDLVIDWSPSDIYFCVFCPDIPPIASKSGLESHLRRTHLNGSSTAAVDEKEAIDLWIGRHMKYQESLNRCMSQSIKTIPDRTKTLYKGCPVCDRIIKYYNIRNEPNPKDADRHELLIRDINVDYTGNNVNHINPHLRYYPYECLICEEESQTQSAADKRSQSDEIEVQKEKVKTAVKAMMRRHIIDKHMKKSPLNRKEFDEKVEESMRTLKVTELEMITKRPITAVKPTVKTMKPKSTPGPLREPQRVVTSPVPPIKRLRPLMVALPISQTTTQTNQPIAAVPIAVGPIAAVQTALTASEASTSKNVPLFVRVLPAADPKTVHIITPMPCTSTPVKPSIPKISDEIISDDEVEISSDEEAFGFEFDSLKAKTYGCVFCCKRYSDYNKAFDHYLRHCFVYLECAKCHLKLKNITDFRSHNALHKDQQNLLKLNEFKGVRKWIERFLRYQSDDRKSLIDMSCDVNRVYCPVCLFVSAVFDIQSTKQLANCETIESHIHNHLQYFPYECIDCNYEDIKTEFCLDAKAKRHLMDKHGVQSVDDISAKELGTYFNSVSIIPKLDEMIAQTVEITNRINDFWTVNSKDKEIQ</sequence>
<dbReference type="InterPro" id="IPR013087">
    <property type="entry name" value="Znf_C2H2_type"/>
</dbReference>
<name>A0A7R9KWK3_9ACAR</name>
<proteinExistence type="predicted"/>
<dbReference type="SMART" id="SM00355">
    <property type="entry name" value="ZnF_C2H2"/>
    <property type="match status" value="4"/>
</dbReference>
<protein>
    <recommendedName>
        <fullName evidence="1">C2H2-type domain-containing protein</fullName>
    </recommendedName>
</protein>
<evidence type="ECO:0000259" key="1">
    <source>
        <dbReference type="PROSITE" id="PS00028"/>
    </source>
</evidence>
<reference evidence="2" key="1">
    <citation type="submission" date="2020-11" db="EMBL/GenBank/DDBJ databases">
        <authorList>
            <person name="Tran Van P."/>
        </authorList>
    </citation>
    <scope>NUCLEOTIDE SEQUENCE</scope>
</reference>
<dbReference type="Proteomes" id="UP000759131">
    <property type="component" value="Unassembled WGS sequence"/>
</dbReference>
<organism evidence="2">
    <name type="scientific">Medioppia subpectinata</name>
    <dbReference type="NCBI Taxonomy" id="1979941"/>
    <lineage>
        <taxon>Eukaryota</taxon>
        <taxon>Metazoa</taxon>
        <taxon>Ecdysozoa</taxon>
        <taxon>Arthropoda</taxon>
        <taxon>Chelicerata</taxon>
        <taxon>Arachnida</taxon>
        <taxon>Acari</taxon>
        <taxon>Acariformes</taxon>
        <taxon>Sarcoptiformes</taxon>
        <taxon>Oribatida</taxon>
        <taxon>Brachypylina</taxon>
        <taxon>Oppioidea</taxon>
        <taxon>Oppiidae</taxon>
        <taxon>Medioppia</taxon>
    </lineage>
</organism>
<feature type="domain" description="C2H2-type" evidence="1">
    <location>
        <begin position="406"/>
        <end position="426"/>
    </location>
</feature>
<dbReference type="AlphaFoldDB" id="A0A7R9KWK3"/>
<dbReference type="PROSITE" id="PS00028">
    <property type="entry name" value="ZINC_FINGER_C2H2_1"/>
    <property type="match status" value="1"/>
</dbReference>
<keyword evidence="3" id="KW-1185">Reference proteome</keyword>
<evidence type="ECO:0000313" key="3">
    <source>
        <dbReference type="Proteomes" id="UP000759131"/>
    </source>
</evidence>
<gene>
    <name evidence="2" type="ORF">OSB1V03_LOCUS11053</name>
</gene>